<accession>A0AAE1CXN9</accession>
<dbReference type="EMBL" id="JAWDGP010006298">
    <property type="protein sequence ID" value="KAK3743762.1"/>
    <property type="molecule type" value="Genomic_DNA"/>
</dbReference>
<evidence type="ECO:0000313" key="3">
    <source>
        <dbReference type="Proteomes" id="UP001283361"/>
    </source>
</evidence>
<proteinExistence type="predicted"/>
<comment type="caution">
    <text evidence="2">The sequence shown here is derived from an EMBL/GenBank/DDBJ whole genome shotgun (WGS) entry which is preliminary data.</text>
</comment>
<name>A0AAE1CXN9_9GAST</name>
<protein>
    <submittedName>
        <fullName evidence="2">Uncharacterized protein</fullName>
    </submittedName>
</protein>
<organism evidence="2 3">
    <name type="scientific">Elysia crispata</name>
    <name type="common">lettuce slug</name>
    <dbReference type="NCBI Taxonomy" id="231223"/>
    <lineage>
        <taxon>Eukaryota</taxon>
        <taxon>Metazoa</taxon>
        <taxon>Spiralia</taxon>
        <taxon>Lophotrochozoa</taxon>
        <taxon>Mollusca</taxon>
        <taxon>Gastropoda</taxon>
        <taxon>Heterobranchia</taxon>
        <taxon>Euthyneura</taxon>
        <taxon>Panpulmonata</taxon>
        <taxon>Sacoglossa</taxon>
        <taxon>Placobranchoidea</taxon>
        <taxon>Plakobranchidae</taxon>
        <taxon>Elysia</taxon>
    </lineage>
</organism>
<evidence type="ECO:0000313" key="2">
    <source>
        <dbReference type="EMBL" id="KAK3743762.1"/>
    </source>
</evidence>
<reference evidence="2" key="1">
    <citation type="journal article" date="2023" name="G3 (Bethesda)">
        <title>A reference genome for the long-term kleptoplast-retaining sea slug Elysia crispata morphotype clarki.</title>
        <authorList>
            <person name="Eastman K.E."/>
            <person name="Pendleton A.L."/>
            <person name="Shaikh M.A."/>
            <person name="Suttiyut T."/>
            <person name="Ogas R."/>
            <person name="Tomko P."/>
            <person name="Gavelis G."/>
            <person name="Widhalm J.R."/>
            <person name="Wisecaver J.H."/>
        </authorList>
    </citation>
    <scope>NUCLEOTIDE SEQUENCE</scope>
    <source>
        <strain evidence="2">ECLA1</strain>
    </source>
</reference>
<feature type="region of interest" description="Disordered" evidence="1">
    <location>
        <begin position="1"/>
        <end position="59"/>
    </location>
</feature>
<dbReference type="AlphaFoldDB" id="A0AAE1CXN9"/>
<keyword evidence="3" id="KW-1185">Reference proteome</keyword>
<evidence type="ECO:0000256" key="1">
    <source>
        <dbReference type="SAM" id="MobiDB-lite"/>
    </source>
</evidence>
<gene>
    <name evidence="2" type="ORF">RRG08_043494</name>
</gene>
<sequence>MIPIKPSLAQQLAPPSTIKRRLEGRSTLRTQDGANARYPACIPSHNSANDAPSPAINANKACHPDTPTICAPPCH</sequence>
<dbReference type="Proteomes" id="UP001283361">
    <property type="component" value="Unassembled WGS sequence"/>
</dbReference>